<comment type="caution">
    <text evidence="1">The sequence shown here is derived from an EMBL/GenBank/DDBJ whole genome shotgun (WGS) entry which is preliminary data.</text>
</comment>
<dbReference type="Gene3D" id="1.20.1600.10">
    <property type="entry name" value="Outer membrane efflux proteins (OEP)"/>
    <property type="match status" value="1"/>
</dbReference>
<gene>
    <name evidence="1" type="ORF">SDC9_24499</name>
</gene>
<dbReference type="AlphaFoldDB" id="A0A644UIC9"/>
<dbReference type="EMBL" id="VSSQ01000118">
    <property type="protein sequence ID" value="MPL78629.1"/>
    <property type="molecule type" value="Genomic_DNA"/>
</dbReference>
<dbReference type="GO" id="GO:0015562">
    <property type="term" value="F:efflux transmembrane transporter activity"/>
    <property type="evidence" value="ECO:0007669"/>
    <property type="project" value="InterPro"/>
</dbReference>
<proteinExistence type="predicted"/>
<evidence type="ECO:0008006" key="2">
    <source>
        <dbReference type="Google" id="ProtNLM"/>
    </source>
</evidence>
<organism evidence="1">
    <name type="scientific">bioreactor metagenome</name>
    <dbReference type="NCBI Taxonomy" id="1076179"/>
    <lineage>
        <taxon>unclassified sequences</taxon>
        <taxon>metagenomes</taxon>
        <taxon>ecological metagenomes</taxon>
    </lineage>
</organism>
<protein>
    <recommendedName>
        <fullName evidence="2">Outer membrane efflux protein</fullName>
    </recommendedName>
</protein>
<evidence type="ECO:0000313" key="1">
    <source>
        <dbReference type="EMBL" id="MPL78629.1"/>
    </source>
</evidence>
<dbReference type="PROSITE" id="PS51257">
    <property type="entry name" value="PROKAR_LIPOPROTEIN"/>
    <property type="match status" value="1"/>
</dbReference>
<accession>A0A644UIC9</accession>
<name>A0A644UIC9_9ZZZZ</name>
<dbReference type="SUPFAM" id="SSF56954">
    <property type="entry name" value="Outer membrane efflux proteins (OEP)"/>
    <property type="match status" value="1"/>
</dbReference>
<reference evidence="1" key="1">
    <citation type="submission" date="2019-08" db="EMBL/GenBank/DDBJ databases">
        <authorList>
            <person name="Kucharzyk K."/>
            <person name="Murdoch R.W."/>
            <person name="Higgins S."/>
            <person name="Loffler F."/>
        </authorList>
    </citation>
    <scope>NUCLEOTIDE SEQUENCE</scope>
</reference>
<sequence length="437" mass="48017">MGFKCFFLASLMTLGCIVAQGALAQDTSSISSQLGWDELYASRLDASASYKEAVIDVKSAILSLEQYTKPYIPTISLSTSATSPIKIDSTGFTGGSLVSSLGFEQVLGTDIALNVPIKMASNGSLNLDDPNVSISRKLFTEGKADRLDAEAALLNAKALLKTVEDSVEITLANEILNEKYYNSLLEASRKNLEVLEKVKKATTDTTTLRELERRILEAQKSILTATKALEKIPAEVKENLGFLLTNLMSLQGEWVKGIESSVPETSLSIEALVLSLQAAEKRQAFGLLSYLPNPSITAEISYDTSARSLDWALSFSLSYDVADKGKRSLEALKRKEYPEIYRAKLAEAKKSLSEGVRTIQSSIESLELDLKIQRLDIEDAQDELTIMQALYEGGFTSEENLVIVQIDLSVERLEAEKIEYDILMQKLNLAKYFEIGG</sequence>